<evidence type="ECO:0000259" key="13">
    <source>
        <dbReference type="Pfam" id="PF22599"/>
    </source>
</evidence>
<dbReference type="NCBIfam" id="TIGR01129">
    <property type="entry name" value="secD"/>
    <property type="match status" value="1"/>
</dbReference>
<evidence type="ECO:0000256" key="7">
    <source>
        <dbReference type="ARBA" id="ARBA00023010"/>
    </source>
</evidence>
<dbReference type="HAMAP" id="MF_01463_B">
    <property type="entry name" value="SecD_B"/>
    <property type="match status" value="1"/>
</dbReference>
<feature type="transmembrane region" description="Helical" evidence="9">
    <location>
        <begin position="505"/>
        <end position="523"/>
    </location>
</feature>
<accession>A0A1D8B0I2</accession>
<dbReference type="GO" id="GO:0006605">
    <property type="term" value="P:protein targeting"/>
    <property type="evidence" value="ECO:0007669"/>
    <property type="project" value="UniProtKB-UniRule"/>
</dbReference>
<dbReference type="Proteomes" id="UP000095214">
    <property type="component" value="Chromosome"/>
</dbReference>
<keyword evidence="15" id="KW-1185">Reference proteome</keyword>
<feature type="region of interest" description="Disordered" evidence="10">
    <location>
        <begin position="132"/>
        <end position="212"/>
    </location>
</feature>
<comment type="similarity">
    <text evidence="9">Belongs to the SecD/SecF family. SecD subfamily.</text>
</comment>
<dbReference type="InterPro" id="IPR054384">
    <property type="entry name" value="SecDF_P1_head"/>
</dbReference>
<evidence type="ECO:0000256" key="3">
    <source>
        <dbReference type="ARBA" id="ARBA00022475"/>
    </source>
</evidence>
<dbReference type="Pfam" id="PF02355">
    <property type="entry name" value="SecD_SecF_C"/>
    <property type="match status" value="1"/>
</dbReference>
<keyword evidence="8 9" id="KW-0472">Membrane</keyword>
<evidence type="ECO:0000256" key="9">
    <source>
        <dbReference type="HAMAP-Rule" id="MF_01463"/>
    </source>
</evidence>
<name>A0A1D8B0I2_9ACTO</name>
<dbReference type="InterPro" id="IPR048634">
    <property type="entry name" value="SecD_SecF_C"/>
</dbReference>
<gene>
    <name evidence="9" type="primary">secD</name>
    <name evidence="14" type="ORF">BH719_01100</name>
</gene>
<sequence length="644" mass="67593">MATKKRRPVRSLVVLLVAMVAAGAALVIGHVTKGVSYVPDLALDLQGGTQLILTPKATAEGQREITENDITQAISIIRNRIDASGVAESEITSMGNSNITVSIPGTPSQETLDLIRSSSQMNFRPVLRMGAATGVRQDASQTQANDPSGSQSGSDSQSGAGQSAQEPDQQDAQSGQQVSTAMDPATALATADQDKDGRLSDAPASTPPNASDLGWVTEQVMYDFLTLDCSAAADASRTEGAADKPYAACDSNGQIKYILGPVTVPGSDLKAASAGQVRNSTGQTTGEWGVDLQFNDAGTQAFSESSTILYGFHSQDAQGSSFYRGSPDRNHFAVVLDGTVITAPSMNAVIPNGQAQITGNFTATSAASLANQLSFGSLPLNFEVESEQQISATLGSDHLEKGLWAAVIGFALVILYLIWQYRGLAVISAGSLIIATVITYQVIALLSWLMGYRLSLAGVAGLIMAIGVTTDSFIVYFERVRDEVREGRPLRAAVEEGWDRAKRTIVVSDAVNLVAAVVLYLLAVGGVQGFAFTLGVTTVIDLAVIFLFTHPMMELLIRTRFFGQGHKLSGLDPEHLGAKNSLVYAGRGRVVSRGSAASGGADGADESKSIAQRRREARLAARASADEAGADAVRTGAAEQEGER</sequence>
<evidence type="ECO:0000313" key="15">
    <source>
        <dbReference type="Proteomes" id="UP000095214"/>
    </source>
</evidence>
<keyword evidence="5 9" id="KW-0653">Protein transport</keyword>
<dbReference type="RefSeq" id="WP_009400010.1">
    <property type="nucleotide sequence ID" value="NZ_CP017298.1"/>
</dbReference>
<keyword evidence="4 9" id="KW-0812">Transmembrane</keyword>
<feature type="compositionally biased region" description="Polar residues" evidence="10">
    <location>
        <begin position="166"/>
        <end position="180"/>
    </location>
</feature>
<dbReference type="Gene3D" id="1.20.1640.10">
    <property type="entry name" value="Multidrug efflux transporter AcrB transmembrane domain"/>
    <property type="match status" value="1"/>
</dbReference>
<feature type="compositionally biased region" description="Basic and acidic residues" evidence="10">
    <location>
        <begin position="605"/>
        <end position="619"/>
    </location>
</feature>
<dbReference type="Pfam" id="PF21760">
    <property type="entry name" value="SecD_1st"/>
    <property type="match status" value="1"/>
</dbReference>
<protein>
    <recommendedName>
        <fullName evidence="9">Protein translocase subunit SecD</fullName>
    </recommendedName>
</protein>
<comment type="subunit">
    <text evidence="9">Forms a complex with SecF. Part of the essential Sec protein translocation apparatus which comprises SecA, SecYEG and auxiliary proteins SecDF. Other proteins may also be involved.</text>
</comment>
<feature type="transmembrane region" description="Helical" evidence="9">
    <location>
        <begin position="426"/>
        <end position="450"/>
    </location>
</feature>
<feature type="compositionally biased region" description="Low complexity" evidence="10">
    <location>
        <begin position="620"/>
        <end position="634"/>
    </location>
</feature>
<feature type="transmembrane region" description="Helical" evidence="9">
    <location>
        <begin position="529"/>
        <end position="548"/>
    </location>
</feature>
<dbReference type="PANTHER" id="PTHR30081:SF1">
    <property type="entry name" value="PROTEIN TRANSLOCASE SUBUNIT SECD"/>
    <property type="match status" value="1"/>
</dbReference>
<dbReference type="Gene3D" id="3.30.1360.200">
    <property type="match status" value="1"/>
</dbReference>
<dbReference type="EMBL" id="CP017298">
    <property type="protein sequence ID" value="AOS46650.1"/>
    <property type="molecule type" value="Genomic_DNA"/>
</dbReference>
<dbReference type="GO" id="GO:0065002">
    <property type="term" value="P:intracellular protein transmembrane transport"/>
    <property type="evidence" value="ECO:0007669"/>
    <property type="project" value="UniProtKB-UniRule"/>
</dbReference>
<feature type="region of interest" description="Disordered" evidence="10">
    <location>
        <begin position="593"/>
        <end position="644"/>
    </location>
</feature>
<comment type="function">
    <text evidence="9">Part of the Sec protein translocase complex. Interacts with the SecYEG preprotein conducting channel. SecDF uses the proton motive force (PMF) to complete protein translocation after the ATP-dependent function of SecA.</text>
</comment>
<proteinExistence type="inferred from homology"/>
<keyword evidence="3 9" id="KW-1003">Cell membrane</keyword>
<dbReference type="Pfam" id="PF22599">
    <property type="entry name" value="SecDF_P1_head"/>
    <property type="match status" value="1"/>
</dbReference>
<dbReference type="InterPro" id="IPR055344">
    <property type="entry name" value="SecD_SecF_C_bact"/>
</dbReference>
<evidence type="ECO:0000256" key="2">
    <source>
        <dbReference type="ARBA" id="ARBA00022448"/>
    </source>
</evidence>
<dbReference type="InterPro" id="IPR022813">
    <property type="entry name" value="SecD/SecF_arch_bac"/>
</dbReference>
<evidence type="ECO:0000256" key="5">
    <source>
        <dbReference type="ARBA" id="ARBA00022927"/>
    </source>
</evidence>
<evidence type="ECO:0000259" key="12">
    <source>
        <dbReference type="Pfam" id="PF21760"/>
    </source>
</evidence>
<dbReference type="KEGG" id="phon:BH719_01100"/>
<evidence type="ECO:0000259" key="11">
    <source>
        <dbReference type="Pfam" id="PF02355"/>
    </source>
</evidence>
<dbReference type="GO" id="GO:0005886">
    <property type="term" value="C:plasma membrane"/>
    <property type="evidence" value="ECO:0007669"/>
    <property type="project" value="UniProtKB-SubCell"/>
</dbReference>
<dbReference type="GO" id="GO:0043952">
    <property type="term" value="P:protein transport by the Sec complex"/>
    <property type="evidence" value="ECO:0007669"/>
    <property type="project" value="UniProtKB-UniRule"/>
</dbReference>
<comment type="caution">
    <text evidence="9">Lacks conserved residue(s) required for the propagation of feature annotation.</text>
</comment>
<keyword evidence="6 9" id="KW-1133">Transmembrane helix</keyword>
<dbReference type="NCBIfam" id="TIGR00916">
    <property type="entry name" value="2A0604s01"/>
    <property type="match status" value="1"/>
</dbReference>
<dbReference type="AlphaFoldDB" id="A0A1D8B0I2"/>
<evidence type="ECO:0000313" key="14">
    <source>
        <dbReference type="EMBL" id="AOS46650.1"/>
    </source>
</evidence>
<evidence type="ECO:0000256" key="10">
    <source>
        <dbReference type="SAM" id="MobiDB-lite"/>
    </source>
</evidence>
<evidence type="ECO:0000256" key="6">
    <source>
        <dbReference type="ARBA" id="ARBA00022989"/>
    </source>
</evidence>
<reference evidence="14 15" key="1">
    <citation type="submission" date="2016-09" db="EMBL/GenBank/DDBJ databases">
        <title>Complete genome sequence of Actinomyces hongkongensis HKU8.</title>
        <authorList>
            <person name="Gao Y.-X."/>
            <person name="Zhou Y.-Y."/>
            <person name="Xie Y."/>
            <person name="Wang M."/>
            <person name="Wang S.-J."/>
            <person name="Shen S.-G."/>
        </authorList>
    </citation>
    <scope>NUCLEOTIDE SEQUENCE [LARGE SCALE GENOMIC DNA]</scope>
    <source>
        <strain evidence="14 15">HKU8</strain>
    </source>
</reference>
<keyword evidence="2 9" id="KW-0813">Transport</keyword>
<dbReference type="Gene3D" id="3.30.70.3220">
    <property type="match status" value="1"/>
</dbReference>
<evidence type="ECO:0000256" key="4">
    <source>
        <dbReference type="ARBA" id="ARBA00022692"/>
    </source>
</evidence>
<evidence type="ECO:0000256" key="1">
    <source>
        <dbReference type="ARBA" id="ARBA00004651"/>
    </source>
</evidence>
<dbReference type="STRING" id="178339.BH719_01100"/>
<keyword evidence="7 9" id="KW-0811">Translocation</keyword>
<feature type="transmembrane region" description="Helical" evidence="9">
    <location>
        <begin position="402"/>
        <end position="419"/>
    </location>
</feature>
<comment type="subcellular location">
    <subcellularLocation>
        <location evidence="1 9">Cell membrane</location>
        <topology evidence="1 9">Multi-pass membrane protein</topology>
    </subcellularLocation>
</comment>
<feature type="transmembrane region" description="Helical" evidence="9">
    <location>
        <begin position="456"/>
        <end position="477"/>
    </location>
</feature>
<organism evidence="14 15">
    <name type="scientific">Pauljensenia hongkongensis</name>
    <dbReference type="NCBI Taxonomy" id="178339"/>
    <lineage>
        <taxon>Bacteria</taxon>
        <taxon>Bacillati</taxon>
        <taxon>Actinomycetota</taxon>
        <taxon>Actinomycetes</taxon>
        <taxon>Actinomycetales</taxon>
        <taxon>Actinomycetaceae</taxon>
        <taxon>Pauljensenia</taxon>
    </lineage>
</organism>
<dbReference type="InterPro" id="IPR048631">
    <property type="entry name" value="SecD_1st"/>
</dbReference>
<dbReference type="InterPro" id="IPR005791">
    <property type="entry name" value="SecD"/>
</dbReference>
<dbReference type="SUPFAM" id="SSF82866">
    <property type="entry name" value="Multidrug efflux transporter AcrB transmembrane domain"/>
    <property type="match status" value="1"/>
</dbReference>
<evidence type="ECO:0000256" key="8">
    <source>
        <dbReference type="ARBA" id="ARBA00023136"/>
    </source>
</evidence>
<feature type="domain" description="Protein translocase subunit SecDF P1" evidence="12">
    <location>
        <begin position="70"/>
        <end position="126"/>
    </location>
</feature>
<dbReference type="GO" id="GO:0015450">
    <property type="term" value="F:protein-transporting ATPase activity"/>
    <property type="evidence" value="ECO:0007669"/>
    <property type="project" value="InterPro"/>
</dbReference>
<feature type="compositionally biased region" description="Low complexity" evidence="10">
    <location>
        <begin position="148"/>
        <end position="165"/>
    </location>
</feature>
<feature type="compositionally biased region" description="Polar residues" evidence="10">
    <location>
        <begin position="138"/>
        <end position="147"/>
    </location>
</feature>
<feature type="domain" description="SecDF P1 head subdomain" evidence="13">
    <location>
        <begin position="256"/>
        <end position="379"/>
    </location>
</feature>
<feature type="domain" description="Protein export membrane protein SecD/SecF C-terminal" evidence="11">
    <location>
        <begin position="381"/>
        <end position="550"/>
    </location>
</feature>
<dbReference type="PANTHER" id="PTHR30081">
    <property type="entry name" value="PROTEIN-EXPORT MEMBRANE PROTEIN SEC"/>
    <property type="match status" value="1"/>
</dbReference>